<dbReference type="InterPro" id="IPR001128">
    <property type="entry name" value="Cyt_P450"/>
</dbReference>
<comment type="pathway">
    <text evidence="2">Secondary metabolite biosynthesis.</text>
</comment>
<name>A0A8H3CVW5_9AGAM</name>
<feature type="binding site" description="axial binding residue" evidence="9">
    <location>
        <position position="534"/>
    </location>
    <ligand>
        <name>heme</name>
        <dbReference type="ChEBI" id="CHEBI:30413"/>
    </ligand>
    <ligandPart>
        <name>Fe</name>
        <dbReference type="ChEBI" id="CHEBI:18248"/>
    </ligandPart>
</feature>
<evidence type="ECO:0000256" key="3">
    <source>
        <dbReference type="ARBA" id="ARBA00010617"/>
    </source>
</evidence>
<keyword evidence="11" id="KW-0472">Membrane</keyword>
<dbReference type="PRINTS" id="PR00463">
    <property type="entry name" value="EP450I"/>
</dbReference>
<dbReference type="GO" id="GO:0005506">
    <property type="term" value="F:iron ion binding"/>
    <property type="evidence" value="ECO:0007669"/>
    <property type="project" value="InterPro"/>
</dbReference>
<evidence type="ECO:0008006" key="14">
    <source>
        <dbReference type="Google" id="ProtNLM"/>
    </source>
</evidence>
<dbReference type="SUPFAM" id="SSF48264">
    <property type="entry name" value="Cytochrome P450"/>
    <property type="match status" value="1"/>
</dbReference>
<dbReference type="Pfam" id="PF00067">
    <property type="entry name" value="p450"/>
    <property type="match status" value="2"/>
</dbReference>
<evidence type="ECO:0000256" key="1">
    <source>
        <dbReference type="ARBA" id="ARBA00001971"/>
    </source>
</evidence>
<keyword evidence="7 9" id="KW-0408">Iron</keyword>
<proteinExistence type="inferred from homology"/>
<dbReference type="GO" id="GO:0016705">
    <property type="term" value="F:oxidoreductase activity, acting on paired donors, with incorporation or reduction of molecular oxygen"/>
    <property type="evidence" value="ECO:0007669"/>
    <property type="project" value="InterPro"/>
</dbReference>
<evidence type="ECO:0000256" key="10">
    <source>
        <dbReference type="RuleBase" id="RU000461"/>
    </source>
</evidence>
<sequence>MDFAIPYFHTSCVLFGHMVCLVAYTAAGFVCVGLAWLGPSLLKHFVIRPYKSYVKHLPGPKYKGAFVSDLDLVCKAKTSMKFSELLTREYGLNVRIQGFGYMDQRLVTYDPVTISYILGSAADRFPKPVQMRRLISKLTAGDMTQKGLNVAEGSYHHRLRKIVAPAFAPSTVRGYSSVFIRKASELCNQWRSVLSGSTAPNIPGVEINSKGEALLDINNWIGRVAFDILGLAAFGYSFDSLQDDTNELFSAYMRLHHVTRDGPDARLNICLVYPWFQRILRDETSKIIAGSAQIVQKASKSILQEMREANPEGDGKSILGLLLRSNANAAPEDRLSDEELLAQIDVFMFAGSDTTGLATVWALYEIARNPEIQEALRTELRPLGLNGHALEQNFASDSGIDVDVTMADHAAQFAAIDTLPLLDRVVRESLRLHPSVHSTLRIAEEDDIVPFSLDSPPKLQDGSISRAIVTGLGADGVDRTGIRVRKGDFIHLPFETMNTNRNVPDRWMNLPAAAKCNPGVVAGLASFSIGPHACPASRFAMAEMKTILACVVSSFSLEVTHKVVPRSMMVTRPYVENQWDEGYRLPLRVRAL</sequence>
<comment type="similarity">
    <text evidence="3 10">Belongs to the cytochrome P450 family.</text>
</comment>
<dbReference type="InterPro" id="IPR017972">
    <property type="entry name" value="Cyt_P450_CS"/>
</dbReference>
<evidence type="ECO:0000256" key="5">
    <source>
        <dbReference type="ARBA" id="ARBA00022723"/>
    </source>
</evidence>
<dbReference type="PROSITE" id="PS00086">
    <property type="entry name" value="CYTOCHROME_P450"/>
    <property type="match status" value="1"/>
</dbReference>
<organism evidence="12 13">
    <name type="scientific">Rhizoctonia solani</name>
    <dbReference type="NCBI Taxonomy" id="456999"/>
    <lineage>
        <taxon>Eukaryota</taxon>
        <taxon>Fungi</taxon>
        <taxon>Dikarya</taxon>
        <taxon>Basidiomycota</taxon>
        <taxon>Agaricomycotina</taxon>
        <taxon>Agaricomycetes</taxon>
        <taxon>Cantharellales</taxon>
        <taxon>Ceratobasidiaceae</taxon>
        <taxon>Rhizoctonia</taxon>
    </lineage>
</organism>
<keyword evidence="4 9" id="KW-0349">Heme</keyword>
<dbReference type="AlphaFoldDB" id="A0A8H3CVW5"/>
<dbReference type="EMBL" id="CAJMXA010003543">
    <property type="protein sequence ID" value="CAE6501988.1"/>
    <property type="molecule type" value="Genomic_DNA"/>
</dbReference>
<dbReference type="Gene3D" id="1.10.630.10">
    <property type="entry name" value="Cytochrome P450"/>
    <property type="match status" value="1"/>
</dbReference>
<gene>
    <name evidence="12" type="ORF">RDB_LOCUS113815</name>
</gene>
<dbReference type="PRINTS" id="PR00385">
    <property type="entry name" value="P450"/>
</dbReference>
<evidence type="ECO:0000256" key="4">
    <source>
        <dbReference type="ARBA" id="ARBA00022617"/>
    </source>
</evidence>
<evidence type="ECO:0000313" key="13">
    <source>
        <dbReference type="Proteomes" id="UP000663853"/>
    </source>
</evidence>
<dbReference type="GO" id="GO:0004497">
    <property type="term" value="F:monooxygenase activity"/>
    <property type="evidence" value="ECO:0007669"/>
    <property type="project" value="UniProtKB-KW"/>
</dbReference>
<protein>
    <recommendedName>
        <fullName evidence="14">Cytochrome P450</fullName>
    </recommendedName>
</protein>
<accession>A0A8H3CVW5</accession>
<dbReference type="PANTHER" id="PTHR24305">
    <property type="entry name" value="CYTOCHROME P450"/>
    <property type="match status" value="1"/>
</dbReference>
<evidence type="ECO:0000256" key="8">
    <source>
        <dbReference type="ARBA" id="ARBA00023033"/>
    </source>
</evidence>
<keyword evidence="8 10" id="KW-0503">Monooxygenase</keyword>
<keyword evidence="11" id="KW-0812">Transmembrane</keyword>
<keyword evidence="11" id="KW-1133">Transmembrane helix</keyword>
<dbReference type="Proteomes" id="UP000663853">
    <property type="component" value="Unassembled WGS sequence"/>
</dbReference>
<comment type="cofactor">
    <cofactor evidence="1 9">
        <name>heme</name>
        <dbReference type="ChEBI" id="CHEBI:30413"/>
    </cofactor>
</comment>
<dbReference type="GO" id="GO:0020037">
    <property type="term" value="F:heme binding"/>
    <property type="evidence" value="ECO:0007669"/>
    <property type="project" value="InterPro"/>
</dbReference>
<dbReference type="PANTHER" id="PTHR24305:SF166">
    <property type="entry name" value="CYTOCHROME P450 12A4, MITOCHONDRIAL-RELATED"/>
    <property type="match status" value="1"/>
</dbReference>
<evidence type="ECO:0000313" key="12">
    <source>
        <dbReference type="EMBL" id="CAE6501988.1"/>
    </source>
</evidence>
<feature type="transmembrane region" description="Helical" evidence="11">
    <location>
        <begin position="12"/>
        <end position="37"/>
    </location>
</feature>
<evidence type="ECO:0000256" key="9">
    <source>
        <dbReference type="PIRSR" id="PIRSR602401-1"/>
    </source>
</evidence>
<keyword evidence="5 9" id="KW-0479">Metal-binding</keyword>
<dbReference type="InterPro" id="IPR002401">
    <property type="entry name" value="Cyt_P450_E_grp-I"/>
</dbReference>
<evidence type="ECO:0000256" key="11">
    <source>
        <dbReference type="SAM" id="Phobius"/>
    </source>
</evidence>
<dbReference type="InterPro" id="IPR036396">
    <property type="entry name" value="Cyt_P450_sf"/>
</dbReference>
<keyword evidence="6 10" id="KW-0560">Oxidoreductase</keyword>
<dbReference type="InterPro" id="IPR050121">
    <property type="entry name" value="Cytochrome_P450_monoxygenase"/>
</dbReference>
<evidence type="ECO:0000256" key="7">
    <source>
        <dbReference type="ARBA" id="ARBA00023004"/>
    </source>
</evidence>
<evidence type="ECO:0000256" key="6">
    <source>
        <dbReference type="ARBA" id="ARBA00023002"/>
    </source>
</evidence>
<comment type="caution">
    <text evidence="12">The sequence shown here is derived from an EMBL/GenBank/DDBJ whole genome shotgun (WGS) entry which is preliminary data.</text>
</comment>
<reference evidence="12" key="1">
    <citation type="submission" date="2021-01" db="EMBL/GenBank/DDBJ databases">
        <authorList>
            <person name="Kaushik A."/>
        </authorList>
    </citation>
    <scope>NUCLEOTIDE SEQUENCE</scope>
    <source>
        <strain evidence="12">AG6-10EEA</strain>
    </source>
</reference>
<evidence type="ECO:0000256" key="2">
    <source>
        <dbReference type="ARBA" id="ARBA00005179"/>
    </source>
</evidence>